<dbReference type="InterPro" id="IPR029063">
    <property type="entry name" value="SAM-dependent_MTases_sf"/>
</dbReference>
<name>A0ABV6YSW5_UNCC1</name>
<proteinExistence type="predicted"/>
<dbReference type="Proteomes" id="UP001594351">
    <property type="component" value="Unassembled WGS sequence"/>
</dbReference>
<dbReference type="GO" id="GO:0032259">
    <property type="term" value="P:methylation"/>
    <property type="evidence" value="ECO:0007669"/>
    <property type="project" value="UniProtKB-KW"/>
</dbReference>
<comment type="caution">
    <text evidence="1">The sequence shown here is derived from an EMBL/GenBank/DDBJ whole genome shotgun (WGS) entry which is preliminary data.</text>
</comment>
<dbReference type="Pfam" id="PF13489">
    <property type="entry name" value="Methyltransf_23"/>
    <property type="match status" value="1"/>
</dbReference>
<evidence type="ECO:0000313" key="2">
    <source>
        <dbReference type="Proteomes" id="UP001594351"/>
    </source>
</evidence>
<organism evidence="1 2">
    <name type="scientific">candidate division CSSED10-310 bacterium</name>
    <dbReference type="NCBI Taxonomy" id="2855610"/>
    <lineage>
        <taxon>Bacteria</taxon>
        <taxon>Bacteria division CSSED10-310</taxon>
    </lineage>
</organism>
<accession>A0ABV6YSW5</accession>
<gene>
    <name evidence="1" type="ORF">ACFL27_03635</name>
</gene>
<dbReference type="EMBL" id="JBHPBY010000030">
    <property type="protein sequence ID" value="MFC1849281.1"/>
    <property type="molecule type" value="Genomic_DNA"/>
</dbReference>
<keyword evidence="1" id="KW-0808">Transferase</keyword>
<keyword evidence="1" id="KW-0489">Methyltransferase</keyword>
<reference evidence="1 2" key="1">
    <citation type="submission" date="2024-09" db="EMBL/GenBank/DDBJ databases">
        <title>Laminarin stimulates single cell rates of sulfate reduction while oxygen inhibits transcriptomic activity in coastal marine sediment.</title>
        <authorList>
            <person name="Lindsay M."/>
            <person name="Orcutt B."/>
            <person name="Emerson D."/>
            <person name="Stepanauskas R."/>
            <person name="D'Angelo T."/>
        </authorList>
    </citation>
    <scope>NUCLEOTIDE SEQUENCE [LARGE SCALE GENOMIC DNA]</scope>
    <source>
        <strain evidence="1">SAG AM-311-K15</strain>
    </source>
</reference>
<evidence type="ECO:0000313" key="1">
    <source>
        <dbReference type="EMBL" id="MFC1849281.1"/>
    </source>
</evidence>
<dbReference type="SUPFAM" id="SSF53335">
    <property type="entry name" value="S-adenosyl-L-methionine-dependent methyltransferases"/>
    <property type="match status" value="1"/>
</dbReference>
<dbReference type="Gene3D" id="3.40.50.150">
    <property type="entry name" value="Vaccinia Virus protein VP39"/>
    <property type="match status" value="1"/>
</dbReference>
<dbReference type="GO" id="GO:0008168">
    <property type="term" value="F:methyltransferase activity"/>
    <property type="evidence" value="ECO:0007669"/>
    <property type="project" value="UniProtKB-KW"/>
</dbReference>
<keyword evidence="2" id="KW-1185">Reference proteome</keyword>
<sequence>MKLHIGCGSSILPGWTNIDIFPHPGVDHVLDVRDGLPFRDVRFIFAEHFIEHLDFDSALRFLRDCRSVLIPTGVIRLSTPNLDWVWKHQYHPEAWHSSSEAVRDCFWMNKAFRGWGHQFLYNTQTLAEIMLEAGFAAIEYTQYRVSRHPELQNIEQHDQYPDTPETPHVIVIEASGQSSQQSKMLQEPLREYKNAVLHYPQVNRTDNTG</sequence>
<protein>
    <submittedName>
        <fullName evidence="1">Methyltransferase domain-containing protein</fullName>
    </submittedName>
</protein>